<evidence type="ECO:0000313" key="10">
    <source>
        <dbReference type="EMBL" id="KAK7514978.1"/>
    </source>
</evidence>
<keyword evidence="5 8" id="KW-0804">Transcription</keyword>
<feature type="compositionally biased region" description="Low complexity" evidence="9">
    <location>
        <begin position="358"/>
        <end position="378"/>
    </location>
</feature>
<evidence type="ECO:0000256" key="7">
    <source>
        <dbReference type="ARBA" id="ARBA00031259"/>
    </source>
</evidence>
<feature type="compositionally biased region" description="Gly residues" evidence="9">
    <location>
        <begin position="319"/>
        <end position="330"/>
    </location>
</feature>
<keyword evidence="11" id="KW-1185">Reference proteome</keyword>
<evidence type="ECO:0000256" key="5">
    <source>
        <dbReference type="ARBA" id="ARBA00023163"/>
    </source>
</evidence>
<organism evidence="10 11">
    <name type="scientific">Phyllosticta citriasiana</name>
    <dbReference type="NCBI Taxonomy" id="595635"/>
    <lineage>
        <taxon>Eukaryota</taxon>
        <taxon>Fungi</taxon>
        <taxon>Dikarya</taxon>
        <taxon>Ascomycota</taxon>
        <taxon>Pezizomycotina</taxon>
        <taxon>Dothideomycetes</taxon>
        <taxon>Dothideomycetes incertae sedis</taxon>
        <taxon>Botryosphaeriales</taxon>
        <taxon>Phyllostictaceae</taxon>
        <taxon>Phyllosticta</taxon>
    </lineage>
</organism>
<feature type="compositionally biased region" description="Low complexity" evidence="9">
    <location>
        <begin position="181"/>
        <end position="198"/>
    </location>
</feature>
<gene>
    <name evidence="8" type="primary">MED6</name>
    <name evidence="10" type="ORF">IWZ03DRAFT_416345</name>
</gene>
<comment type="function">
    <text evidence="8">Component of the Mediator complex, a coactivator involved in the regulated transcription of nearly all RNA polymerase II-dependent genes. Mediator functions as a bridge to convey information from gene-specific regulatory proteins to the basal RNA polymerase II transcription machinery. Mediator is recruited to promoters by direct interactions with regulatory proteins and serves as a scaffold for the assembly of a functional preinitiation complex with RNA polymerase II and the general transcription factors.</text>
</comment>
<keyword evidence="4 8" id="KW-0805">Transcription regulation</keyword>
<protein>
    <recommendedName>
        <fullName evidence="3 8">Mediator of RNA polymerase II transcription subunit 6</fullName>
    </recommendedName>
    <alternativeName>
        <fullName evidence="7 8">Mediator complex subunit 6</fullName>
    </alternativeName>
</protein>
<keyword evidence="6 8" id="KW-0539">Nucleus</keyword>
<feature type="region of interest" description="Disordered" evidence="9">
    <location>
        <begin position="176"/>
        <end position="242"/>
    </location>
</feature>
<proteinExistence type="inferred from homology"/>
<keyword evidence="8" id="KW-0010">Activator</keyword>
<evidence type="ECO:0000256" key="3">
    <source>
        <dbReference type="ARBA" id="ARBA00020634"/>
    </source>
</evidence>
<evidence type="ECO:0000256" key="4">
    <source>
        <dbReference type="ARBA" id="ARBA00023015"/>
    </source>
</evidence>
<dbReference type="Proteomes" id="UP001363622">
    <property type="component" value="Unassembled WGS sequence"/>
</dbReference>
<name>A0ABR1KHT6_9PEZI</name>
<feature type="region of interest" description="Disordered" evidence="9">
    <location>
        <begin position="319"/>
        <end position="378"/>
    </location>
</feature>
<dbReference type="Gene3D" id="3.10.450.580">
    <property type="entry name" value="Mediator complex, subunit Med6"/>
    <property type="match status" value="1"/>
</dbReference>
<comment type="subunit">
    <text evidence="8">Component of the Mediator complex.</text>
</comment>
<comment type="similarity">
    <text evidence="2 8">Belongs to the Mediator complex subunit 6 family.</text>
</comment>
<comment type="subcellular location">
    <subcellularLocation>
        <location evidence="1 8">Nucleus</location>
    </subcellularLocation>
</comment>
<evidence type="ECO:0000256" key="2">
    <source>
        <dbReference type="ARBA" id="ARBA00007526"/>
    </source>
</evidence>
<dbReference type="InterPro" id="IPR038566">
    <property type="entry name" value="Mediator_Med6_sf"/>
</dbReference>
<dbReference type="Pfam" id="PF04934">
    <property type="entry name" value="Med6"/>
    <property type="match status" value="1"/>
</dbReference>
<sequence>MAAVQQTPLDELQWRSPAALANLYHFFGGLHRGTIHLYFAESDYMDRTSNNWALLIQNQGAPWLADRDAFEARLRTMQGLEFMVVAEPEPKPDATDSGIYVLRKQNRRKRPGNHDDELTVLATYYVIGENIYQAASLEDIVGNKILAASTSLSKFFTLAASLPIYTSGRGYSYFPPSSTLPRPGGSASASRRSSRPGSPVGGVEGSMLDSAAETASQTQDSSQPNGSQSQPNQPKKGGAAAGASAAAAATSLSALTHSIRLFTQYGSEFSDTNPLVGEPGSFVFSATARQVQASQAKAQAAAEAAAAAKNVVQSIEGGGVAKEGGTGTGTGTSKPPTPLPPLDAVAKPPRRVKRSKSKAGTAPTSPVTPSAATPGKGA</sequence>
<comment type="caution">
    <text evidence="10">The sequence shown here is derived from an EMBL/GenBank/DDBJ whole genome shotgun (WGS) entry which is preliminary data.</text>
</comment>
<evidence type="ECO:0000256" key="6">
    <source>
        <dbReference type="ARBA" id="ARBA00023242"/>
    </source>
</evidence>
<reference evidence="10 11" key="1">
    <citation type="submission" date="2024-04" db="EMBL/GenBank/DDBJ databases">
        <title>Phyllosticta paracitricarpa is synonymous to the EU quarantine fungus P. citricarpa based on phylogenomic analyses.</title>
        <authorList>
            <consortium name="Lawrence Berkeley National Laboratory"/>
            <person name="Van Ingen-Buijs V.A."/>
            <person name="Van Westerhoven A.C."/>
            <person name="Haridas S."/>
            <person name="Skiadas P."/>
            <person name="Martin F."/>
            <person name="Groenewald J.Z."/>
            <person name="Crous P.W."/>
            <person name="Seidl M.F."/>
        </authorList>
    </citation>
    <scope>NUCLEOTIDE SEQUENCE [LARGE SCALE GENOMIC DNA]</scope>
    <source>
        <strain evidence="10 11">CBS 123371</strain>
    </source>
</reference>
<dbReference type="InterPro" id="IPR007018">
    <property type="entry name" value="Mediator_Med6"/>
</dbReference>
<feature type="compositionally biased region" description="Low complexity" evidence="9">
    <location>
        <begin position="221"/>
        <end position="242"/>
    </location>
</feature>
<evidence type="ECO:0000256" key="8">
    <source>
        <dbReference type="RuleBase" id="RU364143"/>
    </source>
</evidence>
<dbReference type="EMBL" id="JBBPHU010000008">
    <property type="protein sequence ID" value="KAK7514978.1"/>
    <property type="molecule type" value="Genomic_DNA"/>
</dbReference>
<evidence type="ECO:0000313" key="11">
    <source>
        <dbReference type="Proteomes" id="UP001363622"/>
    </source>
</evidence>
<accession>A0ABR1KHT6</accession>
<dbReference type="PANTHER" id="PTHR13104">
    <property type="entry name" value="MED-6-RELATED"/>
    <property type="match status" value="1"/>
</dbReference>
<evidence type="ECO:0000256" key="9">
    <source>
        <dbReference type="SAM" id="MobiDB-lite"/>
    </source>
</evidence>
<feature type="compositionally biased region" description="Basic residues" evidence="9">
    <location>
        <begin position="348"/>
        <end position="357"/>
    </location>
</feature>
<evidence type="ECO:0000256" key="1">
    <source>
        <dbReference type="ARBA" id="ARBA00004123"/>
    </source>
</evidence>